<dbReference type="Proteomes" id="UP000248329">
    <property type="component" value="Unassembled WGS sequence"/>
</dbReference>
<protein>
    <submittedName>
        <fullName evidence="1">Uncharacterized protein</fullName>
    </submittedName>
</protein>
<organism evidence="1 2">
    <name type="scientific">Candidatus Methanogaster sp</name>
    <dbReference type="NCBI Taxonomy" id="3386292"/>
    <lineage>
        <taxon>Archaea</taxon>
        <taxon>Methanobacteriati</taxon>
        <taxon>Methanobacteriota</taxon>
        <taxon>Stenosarchaea group</taxon>
        <taxon>Methanomicrobia</taxon>
        <taxon>Methanosarcinales</taxon>
        <taxon>ANME-2 cluster</taxon>
        <taxon>Candidatus Methanogasteraceae</taxon>
        <taxon>Candidatus Methanogaster</taxon>
    </lineage>
</organism>
<reference evidence="1" key="1">
    <citation type="submission" date="2018-01" db="EMBL/GenBank/DDBJ databases">
        <authorList>
            <person name="Krukenberg V."/>
        </authorList>
    </citation>
    <scope>NUCLEOTIDE SEQUENCE</scope>
    <source>
        <strain evidence="1">E20ANME2</strain>
    </source>
</reference>
<accession>A0AC61L2E4</accession>
<gene>
    <name evidence="1" type="ORF">C4B59_08940</name>
</gene>
<evidence type="ECO:0000313" key="2">
    <source>
        <dbReference type="Proteomes" id="UP000248329"/>
    </source>
</evidence>
<evidence type="ECO:0000313" key="1">
    <source>
        <dbReference type="EMBL" id="PXF60504.1"/>
    </source>
</evidence>
<proteinExistence type="predicted"/>
<sequence>MADGGIEDKRKIIDEYNTKATEEIVKAVGDITKREEGLVLFLIPKRLKDGYKRMYMDQVKEETLKVEKDILNIAESVIHEENEISDYAEDISDAAKKVVRIILLFLSGNDFDRAYNEEMEGMALEGVRENVRFYLKLLRGSGNSYEELVRDGFDAEEYYDSLENISRTNWLVLMRSKDVIRENSLEYRVLQGTVVYIRSMHENEVKRFFADWESV</sequence>
<comment type="caution">
    <text evidence="1">The sequence shown here is derived from an EMBL/GenBank/DDBJ whole genome shotgun (WGS) entry which is preliminary data.</text>
</comment>
<name>A0AC61L2E4_9EURY</name>
<dbReference type="EMBL" id="PQXF01000015">
    <property type="protein sequence ID" value="PXF60504.1"/>
    <property type="molecule type" value="Genomic_DNA"/>
</dbReference>